<protein>
    <submittedName>
        <fullName evidence="1">CotY/CotZ family spore coat protein</fullName>
    </submittedName>
</protein>
<dbReference type="EMBL" id="JBHTGR010000005">
    <property type="protein sequence ID" value="MFC7746228.1"/>
    <property type="molecule type" value="Genomic_DNA"/>
</dbReference>
<reference evidence="2" key="1">
    <citation type="journal article" date="2019" name="Int. J. Syst. Evol. Microbiol.">
        <title>The Global Catalogue of Microorganisms (GCM) 10K type strain sequencing project: providing services to taxonomists for standard genome sequencing and annotation.</title>
        <authorList>
            <consortium name="The Broad Institute Genomics Platform"/>
            <consortium name="The Broad Institute Genome Sequencing Center for Infectious Disease"/>
            <person name="Wu L."/>
            <person name="Ma J."/>
        </authorList>
    </citation>
    <scope>NUCLEOTIDE SEQUENCE [LARGE SCALE GENOMIC DNA]</scope>
    <source>
        <strain evidence="2">JCM 30234</strain>
    </source>
</reference>
<keyword evidence="1" id="KW-0946">Virion</keyword>
<keyword evidence="1" id="KW-0167">Capsid protein</keyword>
<dbReference type="RefSeq" id="WP_382357710.1">
    <property type="nucleotide sequence ID" value="NZ_JBHTGR010000005.1"/>
</dbReference>
<organism evidence="1 2">
    <name type="scientific">Lentibacillus kimchii</name>
    <dbReference type="NCBI Taxonomy" id="1542911"/>
    <lineage>
        <taxon>Bacteria</taxon>
        <taxon>Bacillati</taxon>
        <taxon>Bacillota</taxon>
        <taxon>Bacilli</taxon>
        <taxon>Bacillales</taxon>
        <taxon>Bacillaceae</taxon>
        <taxon>Lentibacillus</taxon>
    </lineage>
</organism>
<keyword evidence="2" id="KW-1185">Reference proteome</keyword>
<dbReference type="InterPro" id="IPR019593">
    <property type="entry name" value="Spore_coat_protein_Z/Y"/>
</dbReference>
<evidence type="ECO:0000313" key="2">
    <source>
        <dbReference type="Proteomes" id="UP001596620"/>
    </source>
</evidence>
<comment type="caution">
    <text evidence="1">The sequence shown here is derived from an EMBL/GenBank/DDBJ whole genome shotgun (WGS) entry which is preliminary data.</text>
</comment>
<accession>A0ABW2USB4</accession>
<dbReference type="Pfam" id="PF10612">
    <property type="entry name" value="Spore-coat_CotZ"/>
    <property type="match status" value="1"/>
</dbReference>
<proteinExistence type="predicted"/>
<name>A0ABW2USB4_9BACI</name>
<sequence length="155" mass="16827">MGCGKDHRSGNCVCDVLKEIEDAQQDVVENCCSTSCEKSINDLLGESDGGGGNNGLDTVPVILYCGDGCEPFKGYGANPNDVSNMTSSFYFRVKKIDENCCAVVELLRDPHDDNESPHDPIHQYTKHLCATGICITVDLDCFCHVTCLPAINAFR</sequence>
<dbReference type="Proteomes" id="UP001596620">
    <property type="component" value="Unassembled WGS sequence"/>
</dbReference>
<gene>
    <name evidence="1" type="ORF">ACFQU8_03105</name>
</gene>
<evidence type="ECO:0000313" key="1">
    <source>
        <dbReference type="EMBL" id="MFC7746228.1"/>
    </source>
</evidence>